<feature type="domain" description="Glycosyltransferase 2-like" evidence="10">
    <location>
        <begin position="379"/>
        <end position="495"/>
    </location>
</feature>
<evidence type="ECO:0000256" key="5">
    <source>
        <dbReference type="ARBA" id="ARBA00023136"/>
    </source>
</evidence>
<comment type="pathway">
    <text evidence="7">Carotenoid biosynthesis; staphyloxanthin biosynthesis; staphyloxanthin from farnesyl diphosphate: step 4/5.</text>
</comment>
<evidence type="ECO:0000256" key="9">
    <source>
        <dbReference type="ARBA" id="ARBA00040345"/>
    </source>
</evidence>
<evidence type="ECO:0000313" key="13">
    <source>
        <dbReference type="Proteomes" id="UP000076976"/>
    </source>
</evidence>
<dbReference type="Pfam" id="PF13579">
    <property type="entry name" value="Glyco_trans_4_4"/>
    <property type="match status" value="1"/>
</dbReference>
<gene>
    <name evidence="12" type="ORF">AWH69_14770</name>
</gene>
<dbReference type="PANTHER" id="PTHR43646">
    <property type="entry name" value="GLYCOSYLTRANSFERASE"/>
    <property type="match status" value="1"/>
</dbReference>
<name>A0A176QA70_9MICO</name>
<evidence type="ECO:0000256" key="1">
    <source>
        <dbReference type="ARBA" id="ARBA00004236"/>
    </source>
</evidence>
<dbReference type="Pfam" id="PF13692">
    <property type="entry name" value="Glyco_trans_1_4"/>
    <property type="match status" value="1"/>
</dbReference>
<evidence type="ECO:0000256" key="2">
    <source>
        <dbReference type="ARBA" id="ARBA00022475"/>
    </source>
</evidence>
<dbReference type="Gene3D" id="3.40.50.2000">
    <property type="entry name" value="Glycogen Phosphorylase B"/>
    <property type="match status" value="2"/>
</dbReference>
<organism evidence="12 13">
    <name type="scientific">Janibacter melonis</name>
    <dbReference type="NCBI Taxonomy" id="262209"/>
    <lineage>
        <taxon>Bacteria</taxon>
        <taxon>Bacillati</taxon>
        <taxon>Actinomycetota</taxon>
        <taxon>Actinomycetes</taxon>
        <taxon>Micrococcales</taxon>
        <taxon>Intrasporangiaceae</taxon>
        <taxon>Janibacter</taxon>
    </lineage>
</organism>
<evidence type="ECO:0000256" key="4">
    <source>
        <dbReference type="ARBA" id="ARBA00022679"/>
    </source>
</evidence>
<dbReference type="InterPro" id="IPR001173">
    <property type="entry name" value="Glyco_trans_2-like"/>
</dbReference>
<accession>A0A176QA70</accession>
<evidence type="ECO:0000256" key="8">
    <source>
        <dbReference type="ARBA" id="ARBA00038120"/>
    </source>
</evidence>
<keyword evidence="5" id="KW-0472">Membrane</keyword>
<reference evidence="12 13" key="1">
    <citation type="submission" date="2016-01" db="EMBL/GenBank/DDBJ databases">
        <title>Janibacter melonis strain CD11_4 genome sequencing and assembly.</title>
        <authorList>
            <person name="Nair G.R."/>
            <person name="Kaur G."/>
            <person name="Chander A.M."/>
            <person name="Mayilraj S."/>
        </authorList>
    </citation>
    <scope>NUCLEOTIDE SEQUENCE [LARGE SCALE GENOMIC DNA]</scope>
    <source>
        <strain evidence="12 13">CD11-4</strain>
    </source>
</reference>
<comment type="function">
    <text evidence="6">Catalyzes the glycosylation of 4,4'-diaponeurosporenoate, i.e. the esterification of glucose at the C1'' position with the carboxyl group of 4,4'-diaponeurosporenic acid, to form glycosyl-4,4'-diaponeurosporenoate. This is a step in the biosynthesis of staphyloxanthin, an orange pigment present in most staphylococci strains.</text>
</comment>
<dbReference type="PANTHER" id="PTHR43646:SF2">
    <property type="entry name" value="GLYCOSYLTRANSFERASE 2-LIKE DOMAIN-CONTAINING PROTEIN"/>
    <property type="match status" value="1"/>
</dbReference>
<protein>
    <recommendedName>
        <fullName evidence="9">4,4'-diaponeurosporenoate glycosyltransferase</fullName>
    </recommendedName>
</protein>
<dbReference type="STRING" id="262209.AWH69_14770"/>
<dbReference type="GO" id="GO:0005886">
    <property type="term" value="C:plasma membrane"/>
    <property type="evidence" value="ECO:0007669"/>
    <property type="project" value="UniProtKB-SubCell"/>
</dbReference>
<sequence>MVAEAAVTPQTQGTRLRVCVVLPSATRGGAEIWQERLAAAGSRVDLEVIALAEGDAAAQWRRLGVPVTVVPTGTRAKGAPRAVARVAAVLRRSRPDLVLGHGVKAGLVAAAAGAMSGTRSAWVRHDDSFEGGLVRLLDTLVDGRVSSAQRLTTGRPAGLVVPPPLPTGMVSRAEATARLGLADDGLLRVAMATRLAPYKGVDDAIRALAQVDGWALHVYGVADAAYPAEHGRLVALAESLGVAGRVHLHDPVDGVGSLLAAHDALAVLTRADRDARVTGESHSMAAHEALACGVPVVATPPLEQTLGEGCLAVPAGDPAAVAAALVGLTDAAVRARVGAAGREVVAGEDPHAAAEALERHLAAVALRPGAGRVDGPPVSVITTVLGEAEGLGTLLDQLRPQLGPDDEVVVVDGGSRDATVDVARAHAQEDPRVTVVVSPGAGISAGRNIGIERARHDLVACTDVGCEPAAGWLTSLRRAAADHPGALLTGVYDVTATTPLQRALAVTGYPVVEESTHPTPLTRLHGRLFGRAFDPTMPTGRSMALHRDAWREVGGFPEHLATGEDVTFGRAVAQRRPAVLVTDALVTWEQRPTLRSTLRMYYRYGQGSGHSRDALLLARDAARALAYPVGVALVARGGAARGLALAAGALYLSVPALRAARGPQPVRTTLLVAPVSALRDGAKVLGALDGLRHPPDGDA</sequence>
<dbReference type="EMBL" id="LQZG01000004">
    <property type="protein sequence ID" value="OAB86571.1"/>
    <property type="molecule type" value="Genomic_DNA"/>
</dbReference>
<evidence type="ECO:0000256" key="3">
    <source>
        <dbReference type="ARBA" id="ARBA00022676"/>
    </source>
</evidence>
<dbReference type="InterPro" id="IPR028098">
    <property type="entry name" value="Glyco_trans_4-like_N"/>
</dbReference>
<keyword evidence="4" id="KW-0808">Transferase</keyword>
<dbReference type="SUPFAM" id="SSF53756">
    <property type="entry name" value="UDP-Glycosyltransferase/glycogen phosphorylase"/>
    <property type="match status" value="1"/>
</dbReference>
<dbReference type="Proteomes" id="UP000076976">
    <property type="component" value="Unassembled WGS sequence"/>
</dbReference>
<evidence type="ECO:0000259" key="10">
    <source>
        <dbReference type="Pfam" id="PF00535"/>
    </source>
</evidence>
<dbReference type="RefSeq" id="WP_068277579.1">
    <property type="nucleotide sequence ID" value="NZ_LQZG01000004.1"/>
</dbReference>
<dbReference type="Pfam" id="PF00535">
    <property type="entry name" value="Glycos_transf_2"/>
    <property type="match status" value="1"/>
</dbReference>
<evidence type="ECO:0000256" key="6">
    <source>
        <dbReference type="ARBA" id="ARBA00037281"/>
    </source>
</evidence>
<keyword evidence="2" id="KW-1003">Cell membrane</keyword>
<evidence type="ECO:0000256" key="7">
    <source>
        <dbReference type="ARBA" id="ARBA00037904"/>
    </source>
</evidence>
<proteinExistence type="inferred from homology"/>
<dbReference type="Gene3D" id="3.90.550.10">
    <property type="entry name" value="Spore Coat Polysaccharide Biosynthesis Protein SpsA, Chain A"/>
    <property type="match status" value="1"/>
</dbReference>
<dbReference type="AlphaFoldDB" id="A0A176QA70"/>
<dbReference type="SUPFAM" id="SSF53448">
    <property type="entry name" value="Nucleotide-diphospho-sugar transferases"/>
    <property type="match status" value="1"/>
</dbReference>
<comment type="subcellular location">
    <subcellularLocation>
        <location evidence="1">Cell membrane</location>
    </subcellularLocation>
</comment>
<dbReference type="InterPro" id="IPR029044">
    <property type="entry name" value="Nucleotide-diphossugar_trans"/>
</dbReference>
<feature type="domain" description="Glycosyltransferase subfamily 4-like N-terminal" evidence="11">
    <location>
        <begin position="35"/>
        <end position="161"/>
    </location>
</feature>
<dbReference type="GO" id="GO:0016757">
    <property type="term" value="F:glycosyltransferase activity"/>
    <property type="evidence" value="ECO:0007669"/>
    <property type="project" value="UniProtKB-KW"/>
</dbReference>
<evidence type="ECO:0000313" key="12">
    <source>
        <dbReference type="EMBL" id="OAB86571.1"/>
    </source>
</evidence>
<keyword evidence="13" id="KW-1185">Reference proteome</keyword>
<evidence type="ECO:0000259" key="11">
    <source>
        <dbReference type="Pfam" id="PF13579"/>
    </source>
</evidence>
<keyword evidence="3" id="KW-0328">Glycosyltransferase</keyword>
<comment type="caution">
    <text evidence="12">The sequence shown here is derived from an EMBL/GenBank/DDBJ whole genome shotgun (WGS) entry which is preliminary data.</text>
</comment>
<comment type="similarity">
    <text evidence="8">Belongs to the glycosyltransferase 2 family. CrtQ subfamily.</text>
</comment>